<dbReference type="EMBL" id="JACCCQ010000001">
    <property type="protein sequence ID" value="NYF59009.1"/>
    <property type="molecule type" value="Genomic_DNA"/>
</dbReference>
<proteinExistence type="predicted"/>
<organism evidence="2 3">
    <name type="scientific">Micromonospora purpureochromogenes</name>
    <dbReference type="NCBI Taxonomy" id="47872"/>
    <lineage>
        <taxon>Bacteria</taxon>
        <taxon>Bacillati</taxon>
        <taxon>Actinomycetota</taxon>
        <taxon>Actinomycetes</taxon>
        <taxon>Micromonosporales</taxon>
        <taxon>Micromonosporaceae</taxon>
        <taxon>Micromonospora</taxon>
    </lineage>
</organism>
<dbReference type="RefSeq" id="WP_179804781.1">
    <property type="nucleotide sequence ID" value="NZ_JACCCQ010000001.1"/>
</dbReference>
<comment type="caution">
    <text evidence="2">The sequence shown here is derived from an EMBL/GenBank/DDBJ whole genome shotgun (WGS) entry which is preliminary data.</text>
</comment>
<name>A0ABX2RUU1_9ACTN</name>
<gene>
    <name evidence="2" type="ORF">HDA35_004840</name>
</gene>
<evidence type="ECO:0000313" key="2">
    <source>
        <dbReference type="EMBL" id="NYF59009.1"/>
    </source>
</evidence>
<reference evidence="2 3" key="1">
    <citation type="submission" date="2020-07" db="EMBL/GenBank/DDBJ databases">
        <title>Sequencing the genomes of 1000 actinobacteria strains.</title>
        <authorList>
            <person name="Klenk H.-P."/>
        </authorList>
    </citation>
    <scope>NUCLEOTIDE SEQUENCE [LARGE SCALE GENOMIC DNA]</scope>
    <source>
        <strain evidence="2 3">DSM 43814</strain>
    </source>
</reference>
<accession>A0ABX2RUU1</accession>
<sequence length="145" mass="16247">MDADDMKRHICDSYQGVTAVDGDGDAFLVYDPLGDLPADRWLPFATIVTGDHYDTASALDRPGAWRLNIGLTRARYRSLFPTPPAAVDHTRVDTLLPHPVYAPQHWVCVVDPGPATRELVSELLADAYDFAVRKHANQRRRRHAE</sequence>
<dbReference type="Pfam" id="PF19694">
    <property type="entry name" value="DUF6194"/>
    <property type="match status" value="1"/>
</dbReference>
<dbReference type="Proteomes" id="UP000631553">
    <property type="component" value="Unassembled WGS sequence"/>
</dbReference>
<keyword evidence="3" id="KW-1185">Reference proteome</keyword>
<protein>
    <recommendedName>
        <fullName evidence="1">DUF6194 domain-containing protein</fullName>
    </recommendedName>
</protein>
<feature type="domain" description="DUF6194" evidence="1">
    <location>
        <begin position="1"/>
        <end position="139"/>
    </location>
</feature>
<dbReference type="InterPro" id="IPR045676">
    <property type="entry name" value="DUF6194"/>
</dbReference>
<evidence type="ECO:0000313" key="3">
    <source>
        <dbReference type="Proteomes" id="UP000631553"/>
    </source>
</evidence>
<evidence type="ECO:0000259" key="1">
    <source>
        <dbReference type="Pfam" id="PF19694"/>
    </source>
</evidence>